<organism evidence="2 3">
    <name type="scientific">Bifidobacterium dolichotidis</name>
    <dbReference type="NCBI Taxonomy" id="2306976"/>
    <lineage>
        <taxon>Bacteria</taxon>
        <taxon>Bacillati</taxon>
        <taxon>Actinomycetota</taxon>
        <taxon>Actinomycetes</taxon>
        <taxon>Bifidobacteriales</taxon>
        <taxon>Bifidobacteriaceae</taxon>
        <taxon>Bifidobacterium</taxon>
    </lineage>
</organism>
<feature type="region of interest" description="Disordered" evidence="1">
    <location>
        <begin position="40"/>
        <end position="64"/>
    </location>
</feature>
<accession>A0A430FRX8</accession>
<reference evidence="2 3" key="1">
    <citation type="submission" date="2018-09" db="EMBL/GenBank/DDBJ databases">
        <title>Characterization of the phylogenetic diversity of five novel species belonging to the genus Bifidobacterium.</title>
        <authorList>
            <person name="Lugli G.A."/>
            <person name="Duranti S."/>
            <person name="Milani C."/>
        </authorList>
    </citation>
    <scope>NUCLEOTIDE SEQUENCE [LARGE SCALE GENOMIC DNA]</scope>
    <source>
        <strain evidence="2 3">2036B</strain>
    </source>
</reference>
<dbReference type="RefSeq" id="WP_125962824.1">
    <property type="nucleotide sequence ID" value="NZ_QXGM01000001.1"/>
</dbReference>
<evidence type="ECO:0000313" key="2">
    <source>
        <dbReference type="EMBL" id="RSX55605.1"/>
    </source>
</evidence>
<protein>
    <submittedName>
        <fullName evidence="2">Uncharacterized protein</fullName>
    </submittedName>
</protein>
<comment type="caution">
    <text evidence="2">The sequence shown here is derived from an EMBL/GenBank/DDBJ whole genome shotgun (WGS) entry which is preliminary data.</text>
</comment>
<gene>
    <name evidence="2" type="ORF">D2E26_0168</name>
</gene>
<evidence type="ECO:0000313" key="3">
    <source>
        <dbReference type="Proteomes" id="UP000287609"/>
    </source>
</evidence>
<dbReference type="OrthoDB" id="3233817at2"/>
<dbReference type="EMBL" id="QXGM01000001">
    <property type="protein sequence ID" value="RSX55605.1"/>
    <property type="molecule type" value="Genomic_DNA"/>
</dbReference>
<evidence type="ECO:0000256" key="1">
    <source>
        <dbReference type="SAM" id="MobiDB-lite"/>
    </source>
</evidence>
<dbReference type="AlphaFoldDB" id="A0A430FRX8"/>
<keyword evidence="3" id="KW-1185">Reference proteome</keyword>
<name>A0A430FRX8_9BIFI</name>
<proteinExistence type="predicted"/>
<sequence>MVDLNKEKFEEMEQRIAEKRDSFQAAGEDLMNKVKDAKEGWESARAERDDKHEIAEAEETGRNH</sequence>
<dbReference type="Proteomes" id="UP000287609">
    <property type="component" value="Unassembled WGS sequence"/>
</dbReference>